<comment type="caution">
    <text evidence="3">The sequence shown here is derived from an EMBL/GenBank/DDBJ whole genome shotgun (WGS) entry which is preliminary data.</text>
</comment>
<dbReference type="InParanoid" id="A0A212FEG9"/>
<sequence length="54" mass="6375">MGLVGRNRTEGDALESAQERRERWRSVYIIYFTMFQMSLGFSIVLTGVWPYLDK</sequence>
<proteinExistence type="predicted"/>
<feature type="compositionally biased region" description="Basic and acidic residues" evidence="1">
    <location>
        <begin position="7"/>
        <end position="20"/>
    </location>
</feature>
<feature type="non-terminal residue" evidence="3">
    <location>
        <position position="54"/>
    </location>
</feature>
<keyword evidence="2" id="KW-0472">Membrane</keyword>
<keyword evidence="2" id="KW-1133">Transmembrane helix</keyword>
<name>A0A212FEG9_DANPL</name>
<evidence type="ECO:0000256" key="2">
    <source>
        <dbReference type="SAM" id="Phobius"/>
    </source>
</evidence>
<dbReference type="EMBL" id="AGBW02008933">
    <property type="protein sequence ID" value="OWR52146.1"/>
    <property type="molecule type" value="Genomic_DNA"/>
</dbReference>
<dbReference type="eggNOG" id="KOG2325">
    <property type="taxonomic scope" value="Eukaryota"/>
</dbReference>
<evidence type="ECO:0000313" key="4">
    <source>
        <dbReference type="Proteomes" id="UP000007151"/>
    </source>
</evidence>
<gene>
    <name evidence="3" type="ORF">KGM_203227A</name>
</gene>
<dbReference type="Proteomes" id="UP000007151">
    <property type="component" value="Unassembled WGS sequence"/>
</dbReference>
<evidence type="ECO:0000313" key="3">
    <source>
        <dbReference type="EMBL" id="OWR52146.1"/>
    </source>
</evidence>
<evidence type="ECO:0000256" key="1">
    <source>
        <dbReference type="SAM" id="MobiDB-lite"/>
    </source>
</evidence>
<dbReference type="AlphaFoldDB" id="A0A212FEG9"/>
<keyword evidence="2" id="KW-0812">Transmembrane</keyword>
<feature type="transmembrane region" description="Helical" evidence="2">
    <location>
        <begin position="28"/>
        <end position="52"/>
    </location>
</feature>
<feature type="region of interest" description="Disordered" evidence="1">
    <location>
        <begin position="1"/>
        <end position="20"/>
    </location>
</feature>
<reference evidence="3 4" key="1">
    <citation type="journal article" date="2011" name="Cell">
        <title>The monarch butterfly genome yields insights into long-distance migration.</title>
        <authorList>
            <person name="Zhan S."/>
            <person name="Merlin C."/>
            <person name="Boore J.L."/>
            <person name="Reppert S.M."/>
        </authorList>
    </citation>
    <scope>NUCLEOTIDE SEQUENCE [LARGE SCALE GENOMIC DNA]</scope>
    <source>
        <strain evidence="3">F-2</strain>
    </source>
</reference>
<dbReference type="STRING" id="278856.A0A212FEG9"/>
<organism evidence="3 4">
    <name type="scientific">Danaus plexippus plexippus</name>
    <dbReference type="NCBI Taxonomy" id="278856"/>
    <lineage>
        <taxon>Eukaryota</taxon>
        <taxon>Metazoa</taxon>
        <taxon>Ecdysozoa</taxon>
        <taxon>Arthropoda</taxon>
        <taxon>Hexapoda</taxon>
        <taxon>Insecta</taxon>
        <taxon>Pterygota</taxon>
        <taxon>Neoptera</taxon>
        <taxon>Endopterygota</taxon>
        <taxon>Lepidoptera</taxon>
        <taxon>Glossata</taxon>
        <taxon>Ditrysia</taxon>
        <taxon>Papilionoidea</taxon>
        <taxon>Nymphalidae</taxon>
        <taxon>Danainae</taxon>
        <taxon>Danaini</taxon>
        <taxon>Danaina</taxon>
        <taxon>Danaus</taxon>
        <taxon>Danaus</taxon>
    </lineage>
</organism>
<dbReference type="KEGG" id="dpl:KGM_203227A"/>
<protein>
    <submittedName>
        <fullName evidence="3">Exocyst complex component sec3</fullName>
    </submittedName>
</protein>
<keyword evidence="4" id="KW-1185">Reference proteome</keyword>
<accession>A0A212FEG9</accession>